<proteinExistence type="predicted"/>
<dbReference type="SUPFAM" id="SSF56519">
    <property type="entry name" value="Penicillin binding protein dimerisation domain"/>
    <property type="match status" value="1"/>
</dbReference>
<dbReference type="GO" id="GO:0008360">
    <property type="term" value="P:regulation of cell shape"/>
    <property type="evidence" value="ECO:0007669"/>
    <property type="project" value="UniProtKB-KW"/>
</dbReference>
<dbReference type="FunFam" id="3.40.710.10:FF:000024">
    <property type="entry name" value="Penicillin-binding protein 2"/>
    <property type="match status" value="1"/>
</dbReference>
<dbReference type="AlphaFoldDB" id="A0A7C5QJ66"/>
<feature type="domain" description="Penicillin-binding protein dimerisation" evidence="15">
    <location>
        <begin position="50"/>
        <end position="216"/>
    </location>
</feature>
<dbReference type="EMBL" id="DRNB01000292">
    <property type="protein sequence ID" value="HHJ64822.1"/>
    <property type="molecule type" value="Genomic_DNA"/>
</dbReference>
<reference evidence="16" key="1">
    <citation type="journal article" date="2020" name="mSystems">
        <title>Genome- and Community-Level Interaction Insights into Carbon Utilization and Element Cycling Functions of Hydrothermarchaeota in Hydrothermal Sediment.</title>
        <authorList>
            <person name="Zhou Z."/>
            <person name="Liu Y."/>
            <person name="Xu W."/>
            <person name="Pan J."/>
            <person name="Luo Z.H."/>
            <person name="Li M."/>
        </authorList>
    </citation>
    <scope>NUCLEOTIDE SEQUENCE [LARGE SCALE GENOMIC DNA]</scope>
    <source>
        <strain evidence="16">HyVt-501</strain>
    </source>
</reference>
<comment type="caution">
    <text evidence="16">The sequence shown here is derived from an EMBL/GenBank/DDBJ whole genome shotgun (WGS) entry which is preliminary data.</text>
</comment>
<evidence type="ECO:0000256" key="6">
    <source>
        <dbReference type="ARBA" id="ARBA00022670"/>
    </source>
</evidence>
<evidence type="ECO:0000256" key="9">
    <source>
        <dbReference type="ARBA" id="ARBA00022960"/>
    </source>
</evidence>
<name>A0A7C5QJ66_AQUAO</name>
<dbReference type="Gene3D" id="3.40.710.10">
    <property type="entry name" value="DD-peptidase/beta-lactamase superfamily"/>
    <property type="match status" value="1"/>
</dbReference>
<dbReference type="PANTHER" id="PTHR30627">
    <property type="entry name" value="PEPTIDOGLYCAN D,D-TRANSPEPTIDASE"/>
    <property type="match status" value="1"/>
</dbReference>
<protein>
    <submittedName>
        <fullName evidence="16">Penicillin-binding protein 2</fullName>
    </submittedName>
</protein>
<dbReference type="GO" id="GO:0008658">
    <property type="term" value="F:penicillin binding"/>
    <property type="evidence" value="ECO:0007669"/>
    <property type="project" value="InterPro"/>
</dbReference>
<keyword evidence="8" id="KW-0378">Hydrolase</keyword>
<keyword evidence="13" id="KW-0961">Cell wall biogenesis/degradation</keyword>
<evidence type="ECO:0000256" key="7">
    <source>
        <dbReference type="ARBA" id="ARBA00022692"/>
    </source>
</evidence>
<evidence type="ECO:0000259" key="15">
    <source>
        <dbReference type="Pfam" id="PF03717"/>
    </source>
</evidence>
<dbReference type="GO" id="GO:0009252">
    <property type="term" value="P:peptidoglycan biosynthetic process"/>
    <property type="evidence" value="ECO:0007669"/>
    <property type="project" value="UniProtKB-KW"/>
</dbReference>
<dbReference type="InterPro" id="IPR005311">
    <property type="entry name" value="PBP_dimer"/>
</dbReference>
<evidence type="ECO:0000313" key="16">
    <source>
        <dbReference type="EMBL" id="HHJ64822.1"/>
    </source>
</evidence>
<keyword evidence="9" id="KW-0133">Cell shape</keyword>
<accession>A0A7C5QJ66</accession>
<dbReference type="GO" id="GO:0006508">
    <property type="term" value="P:proteolysis"/>
    <property type="evidence" value="ECO:0007669"/>
    <property type="project" value="UniProtKB-KW"/>
</dbReference>
<dbReference type="NCBIfam" id="TIGR03423">
    <property type="entry name" value="pbp2_mrdA"/>
    <property type="match status" value="1"/>
</dbReference>
<keyword evidence="7" id="KW-0812">Transmembrane</keyword>
<sequence>MSRRKFLFLLSALVGVFLLIVSRLFQIQVIRGERYRELSRKNYLRVRNLYPPRGDIYDRNGEKLAYDIPRYVLSLDHQRLSEEETKKLRGNLKKIFGIDLAEALKEVRETAEPLRLKENLTQEELALYYTNRYRLPGVFVEVVPKRVYPHRERLCHVIGYVGYPSKKELRKLGSRIASRSFVGKLGIERSMDKVLLGELGREEVMINAVGKVVRTLSRKEPVKGKSLVLTVDLRMQRIVEDVFRESGQPAGAVILMSAKTGEILALASFPGFDPNTVYRDWRKVSRNKLKPMFNRATSGRYPPASVLKVPVSYAILETKTASPWDRVLCTGSYYLGNRRFYCWNTYGHGSVNMIRALQDSCDVYYYTYGYDLGPSTIIRYARKFGYGENIPLEIPVRKGFLPTPEWKRRRFGESWYDGDTVNLSIGQGFMLSTLMEQVLMMMGVVNNGVIYKPTLVREIKDPSGRTVWKNRRKVWKVVRGRQEHFAVIRRGLREVVRRGTGTKALSTIVDIAGKTGTAQIAFIRRGRRKRKKLPWRRRDHAWFVGFAPYRDPLFIIGVLVEHGDSGGKVAAPIARKIMERIYMEGLNREL</sequence>
<evidence type="ECO:0000256" key="3">
    <source>
        <dbReference type="ARBA" id="ARBA00022475"/>
    </source>
</evidence>
<evidence type="ECO:0000256" key="13">
    <source>
        <dbReference type="ARBA" id="ARBA00023316"/>
    </source>
</evidence>
<keyword evidence="10" id="KW-0573">Peptidoglycan synthesis</keyword>
<dbReference type="InterPro" id="IPR001460">
    <property type="entry name" value="PCN-bd_Tpept"/>
</dbReference>
<dbReference type="InterPro" id="IPR036138">
    <property type="entry name" value="PBP_dimer_sf"/>
</dbReference>
<dbReference type="GO" id="GO:0009002">
    <property type="term" value="F:serine-type D-Ala-D-Ala carboxypeptidase activity"/>
    <property type="evidence" value="ECO:0007669"/>
    <property type="project" value="InterPro"/>
</dbReference>
<dbReference type="SUPFAM" id="SSF56601">
    <property type="entry name" value="beta-lactamase/transpeptidase-like"/>
    <property type="match status" value="1"/>
</dbReference>
<dbReference type="GO" id="GO:0005886">
    <property type="term" value="C:plasma membrane"/>
    <property type="evidence" value="ECO:0007669"/>
    <property type="project" value="UniProtKB-SubCell"/>
</dbReference>
<evidence type="ECO:0000256" key="2">
    <source>
        <dbReference type="ARBA" id="ARBA00004236"/>
    </source>
</evidence>
<dbReference type="InterPro" id="IPR012338">
    <property type="entry name" value="Beta-lactam/transpept-like"/>
</dbReference>
<dbReference type="Pfam" id="PF03717">
    <property type="entry name" value="PBP_dimer"/>
    <property type="match status" value="1"/>
</dbReference>
<gene>
    <name evidence="16" type="primary">mrdA</name>
    <name evidence="16" type="ORF">ENJ61_07945</name>
</gene>
<evidence type="ECO:0000256" key="5">
    <source>
        <dbReference type="ARBA" id="ARBA00022645"/>
    </source>
</evidence>
<evidence type="ECO:0000256" key="8">
    <source>
        <dbReference type="ARBA" id="ARBA00022801"/>
    </source>
</evidence>
<comment type="subcellular location">
    <subcellularLocation>
        <location evidence="2">Cell membrane</location>
    </subcellularLocation>
    <subcellularLocation>
        <location evidence="1">Membrane</location>
        <topology evidence="1">Single-pass membrane protein</topology>
    </subcellularLocation>
</comment>
<dbReference type="Gene3D" id="3.90.1310.10">
    <property type="entry name" value="Penicillin-binding protein 2a (Domain 2)"/>
    <property type="match status" value="1"/>
</dbReference>
<keyword evidence="11" id="KW-1133">Transmembrane helix</keyword>
<dbReference type="GO" id="GO:0071555">
    <property type="term" value="P:cell wall organization"/>
    <property type="evidence" value="ECO:0007669"/>
    <property type="project" value="UniProtKB-KW"/>
</dbReference>
<keyword evidence="6" id="KW-0645">Protease</keyword>
<evidence type="ECO:0000259" key="14">
    <source>
        <dbReference type="Pfam" id="PF00905"/>
    </source>
</evidence>
<dbReference type="GO" id="GO:0071972">
    <property type="term" value="F:peptidoglycan L,D-transpeptidase activity"/>
    <property type="evidence" value="ECO:0007669"/>
    <property type="project" value="TreeGrafter"/>
</dbReference>
<dbReference type="InterPro" id="IPR050515">
    <property type="entry name" value="Beta-lactam/transpept"/>
</dbReference>
<keyword evidence="4" id="KW-0997">Cell inner membrane</keyword>
<feature type="domain" description="Penicillin-binding protein transpeptidase" evidence="14">
    <location>
        <begin position="251"/>
        <end position="579"/>
    </location>
</feature>
<dbReference type="Proteomes" id="UP000885792">
    <property type="component" value="Unassembled WGS sequence"/>
</dbReference>
<keyword evidence="5" id="KW-0121">Carboxypeptidase</keyword>
<keyword evidence="12" id="KW-0472">Membrane</keyword>
<evidence type="ECO:0000256" key="1">
    <source>
        <dbReference type="ARBA" id="ARBA00004167"/>
    </source>
</evidence>
<dbReference type="InterPro" id="IPR017790">
    <property type="entry name" value="Penicillin-binding_protein_2"/>
</dbReference>
<organism evidence="16">
    <name type="scientific">Aquifex aeolicus</name>
    <dbReference type="NCBI Taxonomy" id="63363"/>
    <lineage>
        <taxon>Bacteria</taxon>
        <taxon>Pseudomonadati</taxon>
        <taxon>Aquificota</taxon>
        <taxon>Aquificia</taxon>
        <taxon>Aquificales</taxon>
        <taxon>Aquificaceae</taxon>
        <taxon>Aquifex</taxon>
    </lineage>
</organism>
<evidence type="ECO:0000256" key="10">
    <source>
        <dbReference type="ARBA" id="ARBA00022984"/>
    </source>
</evidence>
<dbReference type="PANTHER" id="PTHR30627:SF2">
    <property type="entry name" value="PEPTIDOGLYCAN D,D-TRANSPEPTIDASE MRDA"/>
    <property type="match status" value="1"/>
</dbReference>
<evidence type="ECO:0000256" key="4">
    <source>
        <dbReference type="ARBA" id="ARBA00022519"/>
    </source>
</evidence>
<dbReference type="Pfam" id="PF00905">
    <property type="entry name" value="Transpeptidase"/>
    <property type="match status" value="1"/>
</dbReference>
<evidence type="ECO:0000256" key="11">
    <source>
        <dbReference type="ARBA" id="ARBA00022989"/>
    </source>
</evidence>
<keyword evidence="3" id="KW-1003">Cell membrane</keyword>
<evidence type="ECO:0000256" key="12">
    <source>
        <dbReference type="ARBA" id="ARBA00023136"/>
    </source>
</evidence>